<protein>
    <recommendedName>
        <fullName evidence="6">Cyclin N-terminal domain-containing protein</fullName>
    </recommendedName>
</protein>
<dbReference type="GO" id="GO:0051301">
    <property type="term" value="P:cell division"/>
    <property type="evidence" value="ECO:0007669"/>
    <property type="project" value="UniProtKB-KW"/>
</dbReference>
<dbReference type="FunFam" id="1.10.472.10:FF:000020">
    <property type="entry name" value="CDK5 and ABL1 enzyme substrate 1"/>
    <property type="match status" value="1"/>
</dbReference>
<dbReference type="InterPro" id="IPR036915">
    <property type="entry name" value="Cyclin-like_sf"/>
</dbReference>
<dbReference type="Gene3D" id="1.10.472.10">
    <property type="entry name" value="Cyclin-like"/>
    <property type="match status" value="1"/>
</dbReference>
<organism evidence="7 8">
    <name type="scientific">Cloeon dipterum</name>
    <dbReference type="NCBI Taxonomy" id="197152"/>
    <lineage>
        <taxon>Eukaryota</taxon>
        <taxon>Metazoa</taxon>
        <taxon>Ecdysozoa</taxon>
        <taxon>Arthropoda</taxon>
        <taxon>Hexapoda</taxon>
        <taxon>Insecta</taxon>
        <taxon>Pterygota</taxon>
        <taxon>Palaeoptera</taxon>
        <taxon>Ephemeroptera</taxon>
        <taxon>Pisciforma</taxon>
        <taxon>Baetidae</taxon>
        <taxon>Cloeon</taxon>
    </lineage>
</organism>
<sequence>MTSSANSGKRTSNKTRRRNAAIAFLSNISLDGLYSPADPTAVQPPARPTAHLGLKNELAGDEDDDEDGSMGPEEPPAAAAVVAAAAAAAATAAPEDLRGAVPGQAAVAAALLVAGGAVAAVQQANCEPLGEAMAKVPGVDIIDTVPRASFRERTQTGGSEGGGEIRRRLGSFGRKKAPALAASVDDKYSSNESIGGNYVRGKASPSNLLPLAGIQFAAGSSPEGFGRGLRLSNPKKGGSQPADDERGCITTSKKATPFLVFSSLPYNKTGRSDGKKDIRRRHTSGPRPLSVINDSSDPFDLLGVEKGKDGQEISYGQLLVPSRHYPHDRKVVSVDYTELPDSTVAAPPNTGRHPVVARPELAAYNVDNKWCYSYDTASHRTTAHVVPASPTPQQGHDKSFEWENFSTHSLPQMLQPAPAYAPNLLDDPENVTGHHRTLLTFSSYMTSLIGYTKPAELKKELNDKFREKFPHIQLTLSKLRSLKREMKKIAKQECGIDLLTVAQAYVYFEKLILRSLINKPNRKLCAGACLLLSAKLNDVKGDVLKQLIEKTELVFRLNRRDLLLSEFAVLVALEFSLHIPTWEVMPHYQRLLYES</sequence>
<dbReference type="PIRSF" id="PIRSF025798">
    <property type="entry name" value="Cables"/>
    <property type="match status" value="1"/>
</dbReference>
<dbReference type="PANTHER" id="PTHR22896">
    <property type="entry name" value="CDK5 AND ABL1 ENZYME SUBSTRATE 1"/>
    <property type="match status" value="1"/>
</dbReference>
<dbReference type="SUPFAM" id="SSF47954">
    <property type="entry name" value="Cyclin-like"/>
    <property type="match status" value="1"/>
</dbReference>
<keyword evidence="8" id="KW-1185">Reference proteome</keyword>
<evidence type="ECO:0000256" key="5">
    <source>
        <dbReference type="SAM" id="MobiDB-lite"/>
    </source>
</evidence>
<dbReference type="InterPro" id="IPR012388">
    <property type="entry name" value="CABLES1/2"/>
</dbReference>
<reference evidence="7 8" key="1">
    <citation type="submission" date="2020-04" db="EMBL/GenBank/DDBJ databases">
        <authorList>
            <person name="Alioto T."/>
            <person name="Alioto T."/>
            <person name="Gomez Garrido J."/>
        </authorList>
    </citation>
    <scope>NUCLEOTIDE SEQUENCE [LARGE SCALE GENOMIC DNA]</scope>
</reference>
<dbReference type="GO" id="GO:0005829">
    <property type="term" value="C:cytosol"/>
    <property type="evidence" value="ECO:0007669"/>
    <property type="project" value="UniProtKB-ARBA"/>
</dbReference>
<feature type="region of interest" description="Disordered" evidence="5">
    <location>
        <begin position="270"/>
        <end position="296"/>
    </location>
</feature>
<comment type="similarity">
    <text evidence="1">Belongs to the cyclin family.</text>
</comment>
<dbReference type="OrthoDB" id="5353095at2759"/>
<gene>
    <name evidence="7" type="ORF">CLODIP_2_CD14514</name>
</gene>
<evidence type="ECO:0000259" key="6">
    <source>
        <dbReference type="Pfam" id="PF00134"/>
    </source>
</evidence>
<keyword evidence="4" id="KW-0131">Cell cycle</keyword>
<feature type="domain" description="Cyclin N-terminal" evidence="6">
    <location>
        <begin position="495"/>
        <end position="577"/>
    </location>
</feature>
<comment type="caution">
    <text evidence="7">The sequence shown here is derived from an EMBL/GenBank/DDBJ whole genome shotgun (WGS) entry which is preliminary data.</text>
</comment>
<evidence type="ECO:0000313" key="7">
    <source>
        <dbReference type="EMBL" id="CAB3364289.1"/>
    </source>
</evidence>
<evidence type="ECO:0000256" key="1">
    <source>
        <dbReference type="ARBA" id="ARBA00008742"/>
    </source>
</evidence>
<keyword evidence="3" id="KW-0132">Cell division</keyword>
<evidence type="ECO:0000256" key="3">
    <source>
        <dbReference type="ARBA" id="ARBA00022618"/>
    </source>
</evidence>
<dbReference type="GO" id="GO:0051726">
    <property type="term" value="P:regulation of cell cycle"/>
    <property type="evidence" value="ECO:0007669"/>
    <property type="project" value="InterPro"/>
</dbReference>
<dbReference type="InterPro" id="IPR006671">
    <property type="entry name" value="Cyclin_N"/>
</dbReference>
<feature type="compositionally biased region" description="Acidic residues" evidence="5">
    <location>
        <begin position="59"/>
        <end position="68"/>
    </location>
</feature>
<dbReference type="CDD" id="cd20556">
    <property type="entry name" value="CYCLIN_CABLES"/>
    <property type="match status" value="1"/>
</dbReference>
<dbReference type="Proteomes" id="UP000494165">
    <property type="component" value="Unassembled WGS sequence"/>
</dbReference>
<evidence type="ECO:0000313" key="8">
    <source>
        <dbReference type="Proteomes" id="UP000494165"/>
    </source>
</evidence>
<accession>A0A8S1CGA8</accession>
<dbReference type="AlphaFoldDB" id="A0A8S1CGA8"/>
<feature type="region of interest" description="Disordered" evidence="5">
    <location>
        <begin position="31"/>
        <end position="76"/>
    </location>
</feature>
<keyword evidence="2" id="KW-0597">Phosphoprotein</keyword>
<dbReference type="Pfam" id="PF00134">
    <property type="entry name" value="Cyclin_N"/>
    <property type="match status" value="1"/>
</dbReference>
<evidence type="ECO:0000256" key="4">
    <source>
        <dbReference type="ARBA" id="ARBA00023306"/>
    </source>
</evidence>
<dbReference type="EMBL" id="CADEPI010000015">
    <property type="protein sequence ID" value="CAB3364289.1"/>
    <property type="molecule type" value="Genomic_DNA"/>
</dbReference>
<proteinExistence type="inferred from homology"/>
<name>A0A8S1CGA8_9INSE</name>
<dbReference type="PANTHER" id="PTHR22896:SF0">
    <property type="entry name" value="CYCLIN N-TERMINAL DOMAIN-CONTAINING PROTEIN"/>
    <property type="match status" value="1"/>
</dbReference>
<evidence type="ECO:0000256" key="2">
    <source>
        <dbReference type="ARBA" id="ARBA00022553"/>
    </source>
</evidence>